<accession>A0A8S1HXW2</accession>
<comment type="caution">
    <text evidence="1">The sequence shown here is derived from an EMBL/GenBank/DDBJ whole genome shotgun (WGS) entry which is preliminary data.</text>
</comment>
<dbReference type="EMBL" id="CAJGYM010000164">
    <property type="protein sequence ID" value="CAD6199287.1"/>
    <property type="molecule type" value="Genomic_DNA"/>
</dbReference>
<keyword evidence="2" id="KW-1185">Reference proteome</keyword>
<protein>
    <submittedName>
        <fullName evidence="1">Uncharacterized protein</fullName>
    </submittedName>
</protein>
<evidence type="ECO:0000313" key="1">
    <source>
        <dbReference type="EMBL" id="CAD6199287.1"/>
    </source>
</evidence>
<gene>
    <name evidence="1" type="ORF">CAUJ_LOCUS15190</name>
</gene>
<proteinExistence type="predicted"/>
<sequence>MVLRSFVSYSQTYNLILKLQPGDRALADYYYLISSRRLVGLIAALAWEYSDARQPRTSCAPYCSNMVKQFIRWYYQRAHIISQLSRRDLLDNDCGPKPAPTTNSSIIP</sequence>
<evidence type="ECO:0000313" key="2">
    <source>
        <dbReference type="Proteomes" id="UP000835052"/>
    </source>
</evidence>
<reference evidence="1" key="1">
    <citation type="submission" date="2020-10" db="EMBL/GenBank/DDBJ databases">
        <authorList>
            <person name="Kikuchi T."/>
        </authorList>
    </citation>
    <scope>NUCLEOTIDE SEQUENCE</scope>
    <source>
        <strain evidence="1">NKZ352</strain>
    </source>
</reference>
<organism evidence="1 2">
    <name type="scientific">Caenorhabditis auriculariae</name>
    <dbReference type="NCBI Taxonomy" id="2777116"/>
    <lineage>
        <taxon>Eukaryota</taxon>
        <taxon>Metazoa</taxon>
        <taxon>Ecdysozoa</taxon>
        <taxon>Nematoda</taxon>
        <taxon>Chromadorea</taxon>
        <taxon>Rhabditida</taxon>
        <taxon>Rhabditina</taxon>
        <taxon>Rhabditomorpha</taxon>
        <taxon>Rhabditoidea</taxon>
        <taxon>Rhabditidae</taxon>
        <taxon>Peloderinae</taxon>
        <taxon>Caenorhabditis</taxon>
    </lineage>
</organism>
<name>A0A8S1HXW2_9PELO</name>
<dbReference type="Proteomes" id="UP000835052">
    <property type="component" value="Unassembled WGS sequence"/>
</dbReference>
<dbReference type="AlphaFoldDB" id="A0A8S1HXW2"/>